<gene>
    <name evidence="2" type="ORF">H9659_06055</name>
</gene>
<name>A0ABR8PI99_9BACL</name>
<keyword evidence="3" id="KW-1185">Reference proteome</keyword>
<accession>A0ABR8PI99</accession>
<evidence type="ECO:0000256" key="1">
    <source>
        <dbReference type="SAM" id="MobiDB-lite"/>
    </source>
</evidence>
<evidence type="ECO:0000313" key="2">
    <source>
        <dbReference type="EMBL" id="MBD7907886.1"/>
    </source>
</evidence>
<dbReference type="Proteomes" id="UP000659496">
    <property type="component" value="Unassembled WGS sequence"/>
</dbReference>
<organism evidence="2 3">
    <name type="scientific">Sporosarcina gallistercoris</name>
    <dbReference type="NCBI Taxonomy" id="2762245"/>
    <lineage>
        <taxon>Bacteria</taxon>
        <taxon>Bacillati</taxon>
        <taxon>Bacillota</taxon>
        <taxon>Bacilli</taxon>
        <taxon>Bacillales</taxon>
        <taxon>Caryophanaceae</taxon>
        <taxon>Sporosarcina</taxon>
    </lineage>
</organism>
<dbReference type="RefSeq" id="WP_191689037.1">
    <property type="nucleotide sequence ID" value="NZ_JACSQY010000003.1"/>
</dbReference>
<proteinExistence type="predicted"/>
<evidence type="ECO:0000313" key="3">
    <source>
        <dbReference type="Proteomes" id="UP000659496"/>
    </source>
</evidence>
<comment type="caution">
    <text evidence="2">The sequence shown here is derived from an EMBL/GenBank/DDBJ whole genome shotgun (WGS) entry which is preliminary data.</text>
</comment>
<reference evidence="2 3" key="1">
    <citation type="submission" date="2020-08" db="EMBL/GenBank/DDBJ databases">
        <title>A Genomic Blueprint of the Chicken Gut Microbiome.</title>
        <authorList>
            <person name="Gilroy R."/>
            <person name="Ravi A."/>
            <person name="Getino M."/>
            <person name="Pursley I."/>
            <person name="Horton D.L."/>
            <person name="Alikhan N.-F."/>
            <person name="Baker D."/>
            <person name="Gharbi K."/>
            <person name="Hall N."/>
            <person name="Watson M."/>
            <person name="Adriaenssens E.M."/>
            <person name="Foster-Nyarko E."/>
            <person name="Jarju S."/>
            <person name="Secka A."/>
            <person name="Antonio M."/>
            <person name="Oren A."/>
            <person name="Chaudhuri R."/>
            <person name="La Ragione R.M."/>
            <person name="Hildebrand F."/>
            <person name="Pallen M.J."/>
        </authorList>
    </citation>
    <scope>NUCLEOTIDE SEQUENCE [LARGE SCALE GENOMIC DNA]</scope>
    <source>
        <strain evidence="2 3">Sa3CUA8</strain>
    </source>
</reference>
<feature type="region of interest" description="Disordered" evidence="1">
    <location>
        <begin position="30"/>
        <end position="71"/>
    </location>
</feature>
<sequence length="85" mass="8969">MAFLHFEETSGYQVGMSGLLGETSGYRAGTSGLSGETGGFSDGTSGLLDEMSGYRHGTSGSLSPPPHPSIRSGTEHIYHDWFLVN</sequence>
<dbReference type="EMBL" id="JACSQY010000003">
    <property type="protein sequence ID" value="MBD7907886.1"/>
    <property type="molecule type" value="Genomic_DNA"/>
</dbReference>
<protein>
    <submittedName>
        <fullName evidence="2">Uncharacterized protein</fullName>
    </submittedName>
</protein>